<evidence type="ECO:0000313" key="1">
    <source>
        <dbReference type="EMBL" id="KAH6943717.1"/>
    </source>
</evidence>
<sequence>MVPGSHEDERLRWCGKRLNPRDFARGMRAATDLMMACKAEIMWLNLSPLLLKSRMFPSQEDSTPPRRSPVCLLATPESSPKTESEARRAAERIALRLEVMATTPLEDTRPIPLVDFSLSSPELDKGSEITTTPKRKTSRVPRRRLFHSPEKPAPEAAKES</sequence>
<protein>
    <submittedName>
        <fullName evidence="1">Uncharacterized protein</fullName>
    </submittedName>
</protein>
<accession>A0ACB7TEA9</accession>
<comment type="caution">
    <text evidence="1">The sequence shown here is derived from an EMBL/GenBank/DDBJ whole genome shotgun (WGS) entry which is preliminary data.</text>
</comment>
<dbReference type="EMBL" id="CM023490">
    <property type="protein sequence ID" value="KAH6943717.1"/>
    <property type="molecule type" value="Genomic_DNA"/>
</dbReference>
<keyword evidence="2" id="KW-1185">Reference proteome</keyword>
<proteinExistence type="predicted"/>
<reference evidence="1" key="1">
    <citation type="submission" date="2020-05" db="EMBL/GenBank/DDBJ databases">
        <title>Large-scale comparative analyses of tick genomes elucidate their genetic diversity and vector capacities.</title>
        <authorList>
            <person name="Jia N."/>
            <person name="Wang J."/>
            <person name="Shi W."/>
            <person name="Du L."/>
            <person name="Sun Y."/>
            <person name="Zhan W."/>
            <person name="Jiang J."/>
            <person name="Wang Q."/>
            <person name="Zhang B."/>
            <person name="Ji P."/>
            <person name="Sakyi L.B."/>
            <person name="Cui X."/>
            <person name="Yuan T."/>
            <person name="Jiang B."/>
            <person name="Yang W."/>
            <person name="Lam T.T.-Y."/>
            <person name="Chang Q."/>
            <person name="Ding S."/>
            <person name="Wang X."/>
            <person name="Zhu J."/>
            <person name="Ruan X."/>
            <person name="Zhao L."/>
            <person name="Wei J."/>
            <person name="Que T."/>
            <person name="Du C."/>
            <person name="Cheng J."/>
            <person name="Dai P."/>
            <person name="Han X."/>
            <person name="Huang E."/>
            <person name="Gao Y."/>
            <person name="Liu J."/>
            <person name="Shao H."/>
            <person name="Ye R."/>
            <person name="Li L."/>
            <person name="Wei W."/>
            <person name="Wang X."/>
            <person name="Wang C."/>
            <person name="Yang T."/>
            <person name="Huo Q."/>
            <person name="Li W."/>
            <person name="Guo W."/>
            <person name="Chen H."/>
            <person name="Zhou L."/>
            <person name="Ni X."/>
            <person name="Tian J."/>
            <person name="Zhou Y."/>
            <person name="Sheng Y."/>
            <person name="Liu T."/>
            <person name="Pan Y."/>
            <person name="Xia L."/>
            <person name="Li J."/>
            <person name="Zhao F."/>
            <person name="Cao W."/>
        </authorList>
    </citation>
    <scope>NUCLEOTIDE SEQUENCE</scope>
    <source>
        <strain evidence="1">Hyas-2018</strain>
    </source>
</reference>
<name>A0ACB7TEA9_HYAAI</name>
<dbReference type="Proteomes" id="UP000821845">
    <property type="component" value="Chromosome 10"/>
</dbReference>
<organism evidence="1 2">
    <name type="scientific">Hyalomma asiaticum</name>
    <name type="common">Tick</name>
    <dbReference type="NCBI Taxonomy" id="266040"/>
    <lineage>
        <taxon>Eukaryota</taxon>
        <taxon>Metazoa</taxon>
        <taxon>Ecdysozoa</taxon>
        <taxon>Arthropoda</taxon>
        <taxon>Chelicerata</taxon>
        <taxon>Arachnida</taxon>
        <taxon>Acari</taxon>
        <taxon>Parasitiformes</taxon>
        <taxon>Ixodida</taxon>
        <taxon>Ixodoidea</taxon>
        <taxon>Ixodidae</taxon>
        <taxon>Hyalomminae</taxon>
        <taxon>Hyalomma</taxon>
    </lineage>
</organism>
<gene>
    <name evidence="1" type="ORF">HPB50_025642</name>
</gene>
<evidence type="ECO:0000313" key="2">
    <source>
        <dbReference type="Proteomes" id="UP000821845"/>
    </source>
</evidence>